<proteinExistence type="predicted"/>
<accession>A0A383DMB7</accession>
<feature type="non-terminal residue" evidence="3">
    <location>
        <position position="146"/>
    </location>
</feature>
<dbReference type="EMBL" id="UINC01218405">
    <property type="protein sequence ID" value="SVE45410.1"/>
    <property type="molecule type" value="Genomic_DNA"/>
</dbReference>
<feature type="domain" description="FAD dependent oxidoreductase" evidence="2">
    <location>
        <begin position="7"/>
        <end position="141"/>
    </location>
</feature>
<dbReference type="Pfam" id="PF01266">
    <property type="entry name" value="DAO"/>
    <property type="match status" value="1"/>
</dbReference>
<dbReference type="SUPFAM" id="SSF51905">
    <property type="entry name" value="FAD/NAD(P)-binding domain"/>
    <property type="match status" value="1"/>
</dbReference>
<reference evidence="3" key="1">
    <citation type="submission" date="2018-05" db="EMBL/GenBank/DDBJ databases">
        <authorList>
            <person name="Lanie J.A."/>
            <person name="Ng W.-L."/>
            <person name="Kazmierczak K.M."/>
            <person name="Andrzejewski T.M."/>
            <person name="Davidsen T.M."/>
            <person name="Wayne K.J."/>
            <person name="Tettelin H."/>
            <person name="Glass J.I."/>
            <person name="Rusch D."/>
            <person name="Podicherti R."/>
            <person name="Tsui H.-C.T."/>
            <person name="Winkler M.E."/>
        </authorList>
    </citation>
    <scope>NUCLEOTIDE SEQUENCE</scope>
</reference>
<evidence type="ECO:0000259" key="2">
    <source>
        <dbReference type="Pfam" id="PF01266"/>
    </source>
</evidence>
<organism evidence="3">
    <name type="scientific">marine metagenome</name>
    <dbReference type="NCBI Taxonomy" id="408172"/>
    <lineage>
        <taxon>unclassified sequences</taxon>
        <taxon>metagenomes</taxon>
        <taxon>ecological metagenomes</taxon>
    </lineage>
</organism>
<keyword evidence="1" id="KW-0472">Membrane</keyword>
<dbReference type="AlphaFoldDB" id="A0A383DMB7"/>
<protein>
    <recommendedName>
        <fullName evidence="2">FAD dependent oxidoreductase domain-containing protein</fullName>
    </recommendedName>
</protein>
<dbReference type="Gene3D" id="3.30.9.10">
    <property type="entry name" value="D-Amino Acid Oxidase, subunit A, domain 2"/>
    <property type="match status" value="1"/>
</dbReference>
<dbReference type="PANTHER" id="PTHR13847">
    <property type="entry name" value="SARCOSINE DEHYDROGENASE-RELATED"/>
    <property type="match status" value="1"/>
</dbReference>
<name>A0A383DMB7_9ZZZZ</name>
<dbReference type="InterPro" id="IPR036188">
    <property type="entry name" value="FAD/NAD-bd_sf"/>
</dbReference>
<dbReference type="InterPro" id="IPR006076">
    <property type="entry name" value="FAD-dep_OxRdtase"/>
</dbReference>
<dbReference type="GO" id="GO:0005737">
    <property type="term" value="C:cytoplasm"/>
    <property type="evidence" value="ECO:0007669"/>
    <property type="project" value="TreeGrafter"/>
</dbReference>
<evidence type="ECO:0000313" key="3">
    <source>
        <dbReference type="EMBL" id="SVE45410.1"/>
    </source>
</evidence>
<gene>
    <name evidence="3" type="ORF">METZ01_LOCUS498264</name>
</gene>
<keyword evidence="1" id="KW-1133">Transmembrane helix</keyword>
<sequence>MTSSVSDVVIVGGGIVGIATAYFLAKSGVKCTVIERDAVGSHASGFAYGGLSPTGDSDASGNLLPDAQVSNEGMRLHREFATSLQAETGINTEFRERPTLSLAFTEQEVQAAKSHVSKLGQIEGWTARWLDAADAKAIEPRISDAT</sequence>
<feature type="transmembrane region" description="Helical" evidence="1">
    <location>
        <begin position="6"/>
        <end position="25"/>
    </location>
</feature>
<dbReference type="Gene3D" id="3.50.50.60">
    <property type="entry name" value="FAD/NAD(P)-binding domain"/>
    <property type="match status" value="1"/>
</dbReference>
<evidence type="ECO:0000256" key="1">
    <source>
        <dbReference type="SAM" id="Phobius"/>
    </source>
</evidence>
<keyword evidence="1" id="KW-0812">Transmembrane</keyword>